<keyword evidence="2" id="KW-1185">Reference proteome</keyword>
<evidence type="ECO:0000313" key="1">
    <source>
        <dbReference type="EMBL" id="GFO09908.1"/>
    </source>
</evidence>
<protein>
    <submittedName>
        <fullName evidence="1">Uncharacterized protein</fullName>
    </submittedName>
</protein>
<gene>
    <name evidence="1" type="ORF">PoB_003641300</name>
</gene>
<accession>A0AAV4ARC3</accession>
<dbReference type="AlphaFoldDB" id="A0AAV4ARC3"/>
<name>A0AAV4ARC3_9GAST</name>
<dbReference type="Proteomes" id="UP000735302">
    <property type="component" value="Unassembled WGS sequence"/>
</dbReference>
<evidence type="ECO:0000313" key="2">
    <source>
        <dbReference type="Proteomes" id="UP000735302"/>
    </source>
</evidence>
<organism evidence="1 2">
    <name type="scientific">Plakobranchus ocellatus</name>
    <dbReference type="NCBI Taxonomy" id="259542"/>
    <lineage>
        <taxon>Eukaryota</taxon>
        <taxon>Metazoa</taxon>
        <taxon>Spiralia</taxon>
        <taxon>Lophotrochozoa</taxon>
        <taxon>Mollusca</taxon>
        <taxon>Gastropoda</taxon>
        <taxon>Heterobranchia</taxon>
        <taxon>Euthyneura</taxon>
        <taxon>Panpulmonata</taxon>
        <taxon>Sacoglossa</taxon>
        <taxon>Placobranchoidea</taxon>
        <taxon>Plakobranchidae</taxon>
        <taxon>Plakobranchus</taxon>
    </lineage>
</organism>
<proteinExistence type="predicted"/>
<comment type="caution">
    <text evidence="1">The sequence shown here is derived from an EMBL/GenBank/DDBJ whole genome shotgun (WGS) entry which is preliminary data.</text>
</comment>
<dbReference type="EMBL" id="BLXT01004129">
    <property type="protein sequence ID" value="GFO09908.1"/>
    <property type="molecule type" value="Genomic_DNA"/>
</dbReference>
<reference evidence="1 2" key="1">
    <citation type="journal article" date="2021" name="Elife">
        <title>Chloroplast acquisition without the gene transfer in kleptoplastic sea slugs, Plakobranchus ocellatus.</title>
        <authorList>
            <person name="Maeda T."/>
            <person name="Takahashi S."/>
            <person name="Yoshida T."/>
            <person name="Shimamura S."/>
            <person name="Takaki Y."/>
            <person name="Nagai Y."/>
            <person name="Toyoda A."/>
            <person name="Suzuki Y."/>
            <person name="Arimoto A."/>
            <person name="Ishii H."/>
            <person name="Satoh N."/>
            <person name="Nishiyama T."/>
            <person name="Hasebe M."/>
            <person name="Maruyama T."/>
            <person name="Minagawa J."/>
            <person name="Obokata J."/>
            <person name="Shigenobu S."/>
        </authorList>
    </citation>
    <scope>NUCLEOTIDE SEQUENCE [LARGE SCALE GENOMIC DNA]</scope>
</reference>
<sequence>MIHHTFHRQSIQYPRPHASNKVAYYLLLYCSILSTGVRNSCSLIKSSSKSVSSYLPPSEYSVSASACFKVAYYLLLYCSILSIGVSNSCSLIKSPSREKCLLSIACILSTPNKAFGRDADWDSFFRKTTMTSNVSHLVTVATPLLRHNPSPTFQ</sequence>